<dbReference type="EC" id="1.-.-.-" evidence="4"/>
<feature type="compositionally biased region" description="Basic and acidic residues" evidence="3">
    <location>
        <begin position="87"/>
        <end position="100"/>
    </location>
</feature>
<dbReference type="PROSITE" id="PS00061">
    <property type="entry name" value="ADH_SHORT"/>
    <property type="match status" value="1"/>
</dbReference>
<reference evidence="4 5" key="1">
    <citation type="submission" date="2018-11" db="EMBL/GenBank/DDBJ databases">
        <authorList>
            <person name="Criscuolo A."/>
        </authorList>
    </citation>
    <scope>NUCLEOTIDE SEQUENCE [LARGE SCALE GENOMIC DNA]</scope>
    <source>
        <strain evidence="4">ACIP111625</strain>
    </source>
</reference>
<comment type="similarity">
    <text evidence="1">Belongs to the short-chain dehydrogenases/reductases (SDR) family.</text>
</comment>
<dbReference type="PANTHER" id="PTHR48107">
    <property type="entry name" value="NADPH-DEPENDENT ALDEHYDE REDUCTASE-LIKE PROTEIN, CHLOROPLASTIC-RELATED"/>
    <property type="match status" value="1"/>
</dbReference>
<proteinExistence type="inferred from homology"/>
<dbReference type="Pfam" id="PF13561">
    <property type="entry name" value="adh_short_C2"/>
    <property type="match status" value="1"/>
</dbReference>
<dbReference type="GO" id="GO:0016614">
    <property type="term" value="F:oxidoreductase activity, acting on CH-OH group of donors"/>
    <property type="evidence" value="ECO:0007669"/>
    <property type="project" value="UniProtKB-ARBA"/>
</dbReference>
<feature type="region of interest" description="Disordered" evidence="3">
    <location>
        <begin position="1"/>
        <end position="102"/>
    </location>
</feature>
<organism evidence="4 5">
    <name type="scientific">Pseudogemmobacter humi</name>
    <dbReference type="NCBI Taxonomy" id="2483812"/>
    <lineage>
        <taxon>Bacteria</taxon>
        <taxon>Pseudomonadati</taxon>
        <taxon>Pseudomonadota</taxon>
        <taxon>Alphaproteobacteria</taxon>
        <taxon>Rhodobacterales</taxon>
        <taxon>Paracoccaceae</taxon>
        <taxon>Pseudogemmobacter</taxon>
    </lineage>
</organism>
<dbReference type="AlphaFoldDB" id="A0A3P5WNW1"/>
<evidence type="ECO:0000256" key="3">
    <source>
        <dbReference type="SAM" id="MobiDB-lite"/>
    </source>
</evidence>
<accession>A0A3P5WNW1</accession>
<dbReference type="Proteomes" id="UP000277498">
    <property type="component" value="Unassembled WGS sequence"/>
</dbReference>
<evidence type="ECO:0000313" key="5">
    <source>
        <dbReference type="Proteomes" id="UP000277498"/>
    </source>
</evidence>
<dbReference type="EMBL" id="UXAW01000051">
    <property type="protein sequence ID" value="VDC25133.1"/>
    <property type="molecule type" value="Genomic_DNA"/>
</dbReference>
<gene>
    <name evidence="4" type="primary">ydaD</name>
    <name evidence="4" type="ORF">XINFAN_01397</name>
</gene>
<dbReference type="RefSeq" id="WP_233352156.1">
    <property type="nucleotide sequence ID" value="NZ_UXAW01000051.1"/>
</dbReference>
<dbReference type="InterPro" id="IPR002347">
    <property type="entry name" value="SDR_fam"/>
</dbReference>
<dbReference type="PANTHER" id="PTHR48107:SF16">
    <property type="entry name" value="NADPH-DEPENDENT ALDEHYDE REDUCTASE 1, CHLOROPLASTIC"/>
    <property type="match status" value="1"/>
</dbReference>
<dbReference type="InterPro" id="IPR036291">
    <property type="entry name" value="NAD(P)-bd_dom_sf"/>
</dbReference>
<keyword evidence="5" id="KW-1185">Reference proteome</keyword>
<evidence type="ECO:0000256" key="1">
    <source>
        <dbReference type="ARBA" id="ARBA00006484"/>
    </source>
</evidence>
<dbReference type="PRINTS" id="PR00080">
    <property type="entry name" value="SDRFAMILY"/>
</dbReference>
<dbReference type="Gene3D" id="3.40.50.720">
    <property type="entry name" value="NAD(P)-binding Rossmann-like Domain"/>
    <property type="match status" value="1"/>
</dbReference>
<evidence type="ECO:0000313" key="4">
    <source>
        <dbReference type="EMBL" id="VDC25133.1"/>
    </source>
</evidence>
<dbReference type="InterPro" id="IPR020904">
    <property type="entry name" value="Sc_DH/Rdtase_CS"/>
</dbReference>
<name>A0A3P5WNW1_9RHOB</name>
<dbReference type="PRINTS" id="PR00081">
    <property type="entry name" value="GDHRDH"/>
</dbReference>
<evidence type="ECO:0000256" key="2">
    <source>
        <dbReference type="ARBA" id="ARBA00023002"/>
    </source>
</evidence>
<feature type="compositionally biased region" description="Basic and acidic residues" evidence="3">
    <location>
        <begin position="33"/>
        <end position="46"/>
    </location>
</feature>
<sequence length="351" mass="37389">MPEQQLPPVTPNASLREPAPGVIDQRQGQVDPAGRHREDPDARPDSNTRQPGGGAALVAAHGHGPVHPHYPKPPFPEQTQELPGSFRRMEPRPDHGEESWRGAGRLDGMVALITGGDSGIGRAVAIAYAREGADVAISFLEETEDARDTARLVEEAGRRVLLLPGDIADPDHCRDIVAQVVRGFGRIDILVNNAAHQETFEDLESIPDEEWQRTFATNIHAMFYLAKAAVPHMAPGSAIINTASINADKPNPTLLAYATTKGAIQNFTGGLAQMLAEQGIRVNCVAPGPVWTPLIPASMPGGKVAKFGANYPMKRPAQPVELASAYVMLAEPMSSYVSGATLAVTGGKPLI</sequence>
<keyword evidence="2 4" id="KW-0560">Oxidoreductase</keyword>
<protein>
    <submittedName>
        <fullName evidence="4">General stress protein 39</fullName>
        <ecNumber evidence="4">1.-.-.-</ecNumber>
    </submittedName>
</protein>
<dbReference type="SUPFAM" id="SSF51735">
    <property type="entry name" value="NAD(P)-binding Rossmann-fold domains"/>
    <property type="match status" value="1"/>
</dbReference>
<dbReference type="FunFam" id="3.40.50.720:FF:000084">
    <property type="entry name" value="Short-chain dehydrogenase reductase"/>
    <property type="match status" value="1"/>
</dbReference>